<dbReference type="STRING" id="559515.M4BFU9"/>
<sequence length="907" mass="101851">MQEVGAFSILQGVAAVIKLLSVEADSSISSDDFFRVFSSNLEAIRQVMEELQRAVAVLSAQRVLELSGSQLMDAGVELYNAPRLALRMLAQVEKSKKHGDGQPTSSPKYLLAMTRFVAAKIMGLSLVCSRDSGKTSMQFMEESVDVLRSYGRVGMLMLGSASADCQKSEEYLTLANESFNASMQLWSRIGLSYLTKLKQGLELEDIVDDLWDFCVDRVRVLQLLAERSASLSEESREIVSSLHELKTFVPYKASYASSLLNLMTSLSDGYYKAAQHEIQIFFVEETLCICDALESDGDESFPDLIASFKQHVLVNLMQSLCLTGDIERAETCYFLVPDGREPKILLIMIKLYVDHKQFEKARRSLLLLFEQESLEDSLLGARTYAQGLSFSDKGLDVYRALIDNHGDAEFDINLDIACSLAFEETKRKQAMSELKRIGCVLLKKERYAFNACLIVPSAPDSLGRDSEALQWAKKAFDAEPSKQSLFALFQVTLKSKVEATEEELVHLMHQLKARDDFEIEDLLAMGKEANNLGPSRQGFVMQILDELCHILLQADGCPTTIPVAVVLQNAAQLAFTRSTQQHQSSDTSTNPYCEKFMLYASALLQVSNPDFTRQKESFGPSSVFEWFFRMSFDIAKGTEDSRFFIVAANMAERCDELYHEHSPLKNRCRQCLLAAVSSAVKKIETLDKSQLLELLEVINRFEATDHENTPDATDVMRYLTRATVGVKLRLLDSNTKAIFDLCRVAKLSTAELMEIGELVIYAAKFNEASEVQTSYLTLGREVFSYGLEVLFQASSIDLATLCYLLRRLVTLAESKTKAYECFEQLLEFVYSSDVVMPDRDIEWFVAKAWNIGVLCHRGNDTAEALKFMRVAQDVMQCSKSLVKKLSNGLKHQYQELLKFSTSSTHDG</sequence>
<reference evidence="1" key="2">
    <citation type="submission" date="2015-06" db="UniProtKB">
        <authorList>
            <consortium name="EnsemblProtists"/>
        </authorList>
    </citation>
    <scope>IDENTIFICATION</scope>
    <source>
        <strain evidence="1">Emoy2</strain>
    </source>
</reference>
<accession>M4BFU9</accession>
<organism evidence="1 2">
    <name type="scientific">Hyaloperonospora arabidopsidis (strain Emoy2)</name>
    <name type="common">Downy mildew agent</name>
    <name type="synonym">Peronospora arabidopsidis</name>
    <dbReference type="NCBI Taxonomy" id="559515"/>
    <lineage>
        <taxon>Eukaryota</taxon>
        <taxon>Sar</taxon>
        <taxon>Stramenopiles</taxon>
        <taxon>Oomycota</taxon>
        <taxon>Peronosporomycetes</taxon>
        <taxon>Peronosporales</taxon>
        <taxon>Peronosporaceae</taxon>
        <taxon>Hyaloperonospora</taxon>
    </lineage>
</organism>
<dbReference type="EnsemblProtists" id="HpaT805169">
    <property type="protein sequence ID" value="HpaP805169"/>
    <property type="gene ID" value="HpaG805169"/>
</dbReference>
<dbReference type="InParanoid" id="M4BFU9"/>
<dbReference type="PANTHER" id="PTHR40375:SF2">
    <property type="entry name" value="SPORULATION-SPECIFIC PROTEIN 22"/>
    <property type="match status" value="1"/>
</dbReference>
<dbReference type="VEuPathDB" id="FungiDB:HpaG805169"/>
<dbReference type="eggNOG" id="ENOG502QT95">
    <property type="taxonomic scope" value="Eukaryota"/>
</dbReference>
<dbReference type="InterPro" id="IPR039057">
    <property type="entry name" value="Spo22/ZIP4"/>
</dbReference>
<protein>
    <recommendedName>
        <fullName evidence="3">Protein ZIP4 homolog</fullName>
    </recommendedName>
</protein>
<dbReference type="EMBL" id="JH598211">
    <property type="status" value="NOT_ANNOTATED_CDS"/>
    <property type="molecule type" value="Genomic_DNA"/>
</dbReference>
<proteinExistence type="predicted"/>
<reference evidence="2" key="1">
    <citation type="journal article" date="2010" name="Science">
        <title>Signatures of adaptation to obligate biotrophy in the Hyaloperonospora arabidopsidis genome.</title>
        <authorList>
            <person name="Baxter L."/>
            <person name="Tripathy S."/>
            <person name="Ishaque N."/>
            <person name="Boot N."/>
            <person name="Cabral A."/>
            <person name="Kemen E."/>
            <person name="Thines M."/>
            <person name="Ah-Fong A."/>
            <person name="Anderson R."/>
            <person name="Badejoko W."/>
            <person name="Bittner-Eddy P."/>
            <person name="Boore J.L."/>
            <person name="Chibucos M.C."/>
            <person name="Coates M."/>
            <person name="Dehal P."/>
            <person name="Delehaunty K."/>
            <person name="Dong S."/>
            <person name="Downton P."/>
            <person name="Dumas B."/>
            <person name="Fabro G."/>
            <person name="Fronick C."/>
            <person name="Fuerstenberg S.I."/>
            <person name="Fulton L."/>
            <person name="Gaulin E."/>
            <person name="Govers F."/>
            <person name="Hughes L."/>
            <person name="Humphray S."/>
            <person name="Jiang R.H."/>
            <person name="Judelson H."/>
            <person name="Kamoun S."/>
            <person name="Kyung K."/>
            <person name="Meijer H."/>
            <person name="Minx P."/>
            <person name="Morris P."/>
            <person name="Nelson J."/>
            <person name="Phuntumart V."/>
            <person name="Qutob D."/>
            <person name="Rehmany A."/>
            <person name="Rougon-Cardoso A."/>
            <person name="Ryden P."/>
            <person name="Torto-Alalibo T."/>
            <person name="Studholme D."/>
            <person name="Wang Y."/>
            <person name="Win J."/>
            <person name="Wood J."/>
            <person name="Clifton S.W."/>
            <person name="Rogers J."/>
            <person name="Van den Ackerveken G."/>
            <person name="Jones J.D."/>
            <person name="McDowell J.M."/>
            <person name="Beynon J."/>
            <person name="Tyler B.M."/>
        </authorList>
    </citation>
    <scope>NUCLEOTIDE SEQUENCE [LARGE SCALE GENOMIC DNA]</scope>
    <source>
        <strain evidence="2">Emoy2</strain>
    </source>
</reference>
<keyword evidence="2" id="KW-1185">Reference proteome</keyword>
<evidence type="ECO:0000313" key="1">
    <source>
        <dbReference type="EnsemblProtists" id="HpaP805169"/>
    </source>
</evidence>
<dbReference type="GO" id="GO:0090173">
    <property type="term" value="P:regulation of synaptonemal complex assembly"/>
    <property type="evidence" value="ECO:0007669"/>
    <property type="project" value="InterPro"/>
</dbReference>
<evidence type="ECO:0008006" key="3">
    <source>
        <dbReference type="Google" id="ProtNLM"/>
    </source>
</evidence>
<dbReference type="Proteomes" id="UP000011713">
    <property type="component" value="Unassembled WGS sequence"/>
</dbReference>
<dbReference type="OMA" id="VFEWFFR"/>
<evidence type="ECO:0000313" key="2">
    <source>
        <dbReference type="Proteomes" id="UP000011713"/>
    </source>
</evidence>
<name>M4BFU9_HYAAE</name>
<dbReference type="HOGENOM" id="CLU_013580_0_0_1"/>
<dbReference type="PANTHER" id="PTHR40375">
    <property type="entry name" value="SPORULATION-SPECIFIC PROTEIN 22"/>
    <property type="match status" value="1"/>
</dbReference>
<dbReference type="AlphaFoldDB" id="M4BFU9"/>